<dbReference type="Proteomes" id="UP000267521">
    <property type="component" value="Unassembled WGS sequence"/>
</dbReference>
<evidence type="ECO:0000313" key="1">
    <source>
        <dbReference type="EMBL" id="RMW96272.1"/>
    </source>
</evidence>
<accession>A0A3M6PYZ6</accession>
<protein>
    <submittedName>
        <fullName evidence="1">DUF4279 domain-containing protein</fullName>
    </submittedName>
</protein>
<reference evidence="1 2" key="1">
    <citation type="submission" date="2018-10" db="EMBL/GenBank/DDBJ databases">
        <title>Comamonadaceae CDC group NO-1 genome sequencing and assembly.</title>
        <authorList>
            <person name="Bernier A.-M."/>
            <person name="Bernard K."/>
        </authorList>
    </citation>
    <scope>NUCLEOTIDE SEQUENCE [LARGE SCALE GENOMIC DNA]</scope>
    <source>
        <strain evidence="1 2">NML970147</strain>
    </source>
</reference>
<dbReference type="EMBL" id="RDQM01000012">
    <property type="protein sequence ID" value="RMW96272.1"/>
    <property type="molecule type" value="Genomic_DNA"/>
</dbReference>
<proteinExistence type="predicted"/>
<organism evidence="1 2">
    <name type="scientific">Allofranklinella schreckenbergeri</name>
    <dbReference type="NCBI Taxonomy" id="1076744"/>
    <lineage>
        <taxon>Bacteria</taxon>
        <taxon>Pseudomonadati</taxon>
        <taxon>Pseudomonadota</taxon>
        <taxon>Betaproteobacteria</taxon>
        <taxon>Burkholderiales</taxon>
        <taxon>Comamonadaceae</taxon>
        <taxon>Allofranklinella</taxon>
    </lineage>
</organism>
<dbReference type="InterPro" id="IPR025459">
    <property type="entry name" value="DUF4279"/>
</dbReference>
<comment type="caution">
    <text evidence="1">The sequence shown here is derived from an EMBL/GenBank/DDBJ whole genome shotgun (WGS) entry which is preliminary data.</text>
</comment>
<name>A0A3M6PYZ6_9BURK</name>
<dbReference type="Pfam" id="PF14106">
    <property type="entry name" value="DUF4279"/>
    <property type="match status" value="1"/>
</dbReference>
<dbReference type="AlphaFoldDB" id="A0A3M6PYZ6"/>
<gene>
    <name evidence="1" type="ORF">EBQ26_09955</name>
</gene>
<sequence>MCAETNGLDPMPSNMNQVQCYSYFSIASQTKTIRTGKGRLSHVAVENGNFDPAVITALLGLHPHRAWQQGDRNAFNKPYGFSCWSGCMQKKPVFDAGRQCQRIALQLHDKIPVLNALRQQYAVQFWISVVSVLHPEESTPALSLGHEVIAFCYLTGTQIDVDMYVSEATTSLVLAGKLVC</sequence>
<evidence type="ECO:0000313" key="2">
    <source>
        <dbReference type="Proteomes" id="UP000267521"/>
    </source>
</evidence>